<dbReference type="InterPro" id="IPR009061">
    <property type="entry name" value="DNA-bd_dom_put_sf"/>
</dbReference>
<dbReference type="InterPro" id="IPR047057">
    <property type="entry name" value="MerR_fam"/>
</dbReference>
<evidence type="ECO:0000256" key="3">
    <source>
        <dbReference type="ARBA" id="ARBA00023125"/>
    </source>
</evidence>
<dbReference type="PRINTS" id="PR00040">
    <property type="entry name" value="HTHMERR"/>
</dbReference>
<evidence type="ECO:0000259" key="6">
    <source>
        <dbReference type="PROSITE" id="PS50937"/>
    </source>
</evidence>
<dbReference type="PROSITE" id="PS50937">
    <property type="entry name" value="HTH_MERR_2"/>
    <property type="match status" value="1"/>
</dbReference>
<sequence length="128" mass="14097">MEKTADATPLTIGKLARVTGVSVRAIRHYDANQLLASFRACNGYRLFPTTAITQVRQIQRMLATGFSLAEIRAFPDCMRLIEGAGACSETTALQRKRLADIEAQIAGLERRRARLLRTLAEGVIPPLD</sequence>
<proteinExistence type="predicted"/>
<accession>A0ABS5YAL2</accession>
<dbReference type="EMBL" id="JAFJYC010000001">
    <property type="protein sequence ID" value="MBT9432007.1"/>
    <property type="molecule type" value="Genomic_DNA"/>
</dbReference>
<keyword evidence="1" id="KW-0678">Repressor</keyword>
<feature type="coiled-coil region" evidence="5">
    <location>
        <begin position="91"/>
        <end position="118"/>
    </location>
</feature>
<evidence type="ECO:0000256" key="5">
    <source>
        <dbReference type="SAM" id="Coils"/>
    </source>
</evidence>
<dbReference type="SMART" id="SM00422">
    <property type="entry name" value="HTH_MERR"/>
    <property type="match status" value="1"/>
</dbReference>
<comment type="caution">
    <text evidence="7">The sequence shown here is derived from an EMBL/GenBank/DDBJ whole genome shotgun (WGS) entry which is preliminary data.</text>
</comment>
<dbReference type="PANTHER" id="PTHR30204">
    <property type="entry name" value="REDOX-CYCLING DRUG-SENSING TRANSCRIPTIONAL ACTIVATOR SOXR"/>
    <property type="match status" value="1"/>
</dbReference>
<keyword evidence="4" id="KW-0804">Transcription</keyword>
<dbReference type="SUPFAM" id="SSF46955">
    <property type="entry name" value="Putative DNA-binding domain"/>
    <property type="match status" value="1"/>
</dbReference>
<gene>
    <name evidence="7" type="ORF">JZM24_07395</name>
</gene>
<protein>
    <submittedName>
        <fullName evidence="7">MerR family transcriptional regulator</fullName>
    </submittedName>
</protein>
<evidence type="ECO:0000313" key="8">
    <source>
        <dbReference type="Proteomes" id="UP000811282"/>
    </source>
</evidence>
<evidence type="ECO:0000313" key="7">
    <source>
        <dbReference type="EMBL" id="MBT9432007.1"/>
    </source>
</evidence>
<keyword evidence="2" id="KW-0805">Transcription regulation</keyword>
<keyword evidence="3" id="KW-0238">DNA-binding</keyword>
<reference evidence="7 8" key="1">
    <citation type="journal article" date="2021" name="Genome Biol. Evol.">
        <title>The evolution of interdependence in a four-way mealybug symbiosis.</title>
        <authorList>
            <person name="Garber A.I."/>
            <person name="Kupper M."/>
            <person name="Laetsch D.R."/>
            <person name="Weldon S.R."/>
            <person name="Ladinsky M.S."/>
            <person name="Bjorkman P.J."/>
            <person name="McCutcheon J.P."/>
        </authorList>
    </citation>
    <scope>NUCLEOTIDE SEQUENCE [LARGE SCALE GENOMIC DNA]</scope>
    <source>
        <strain evidence="7">SOD</strain>
    </source>
</reference>
<organism evidence="7 8">
    <name type="scientific">Candidatus Sodalis endolongispinus</name>
    <dbReference type="NCBI Taxonomy" id="2812662"/>
    <lineage>
        <taxon>Bacteria</taxon>
        <taxon>Pseudomonadati</taxon>
        <taxon>Pseudomonadota</taxon>
        <taxon>Gammaproteobacteria</taxon>
        <taxon>Enterobacterales</taxon>
        <taxon>Bruguierivoracaceae</taxon>
        <taxon>Sodalis</taxon>
    </lineage>
</organism>
<dbReference type="RefSeq" id="WP_215669198.1">
    <property type="nucleotide sequence ID" value="NZ_JAFJYC010000001.1"/>
</dbReference>
<feature type="domain" description="HTH merR-type" evidence="6">
    <location>
        <begin position="9"/>
        <end position="77"/>
    </location>
</feature>
<keyword evidence="8" id="KW-1185">Reference proteome</keyword>
<dbReference type="Gene3D" id="1.10.1660.10">
    <property type="match status" value="1"/>
</dbReference>
<evidence type="ECO:0000256" key="1">
    <source>
        <dbReference type="ARBA" id="ARBA00022491"/>
    </source>
</evidence>
<dbReference type="InterPro" id="IPR000551">
    <property type="entry name" value="MerR-type_HTH_dom"/>
</dbReference>
<name>A0ABS5YAL2_9GAMM</name>
<dbReference type="Pfam" id="PF13411">
    <property type="entry name" value="MerR_1"/>
    <property type="match status" value="1"/>
</dbReference>
<evidence type="ECO:0000256" key="4">
    <source>
        <dbReference type="ARBA" id="ARBA00023163"/>
    </source>
</evidence>
<dbReference type="Proteomes" id="UP000811282">
    <property type="component" value="Unassembled WGS sequence"/>
</dbReference>
<keyword evidence="5" id="KW-0175">Coiled coil</keyword>
<dbReference type="PANTHER" id="PTHR30204:SF69">
    <property type="entry name" value="MERR-FAMILY TRANSCRIPTIONAL REGULATOR"/>
    <property type="match status" value="1"/>
</dbReference>
<dbReference type="PROSITE" id="PS00552">
    <property type="entry name" value="HTH_MERR_1"/>
    <property type="match status" value="1"/>
</dbReference>
<evidence type="ECO:0000256" key="2">
    <source>
        <dbReference type="ARBA" id="ARBA00023015"/>
    </source>
</evidence>